<comment type="caution">
    <text evidence="3">The sequence shown here is derived from an EMBL/GenBank/DDBJ whole genome shotgun (WGS) entry which is preliminary data.</text>
</comment>
<feature type="domain" description="PIN" evidence="2">
    <location>
        <begin position="5"/>
        <end position="127"/>
    </location>
</feature>
<dbReference type="Pfam" id="PF01850">
    <property type="entry name" value="PIN"/>
    <property type="match status" value="1"/>
</dbReference>
<dbReference type="Gene3D" id="3.40.50.1010">
    <property type="entry name" value="5'-nuclease"/>
    <property type="match status" value="1"/>
</dbReference>
<dbReference type="AlphaFoldDB" id="A0A935UHK4"/>
<gene>
    <name evidence="3" type="ORF">IPJ27_14360</name>
</gene>
<dbReference type="InterPro" id="IPR002716">
    <property type="entry name" value="PIN_dom"/>
</dbReference>
<dbReference type="PANTHER" id="PTHR35901:SF1">
    <property type="entry name" value="EXONUCLEASE VAPC9"/>
    <property type="match status" value="1"/>
</dbReference>
<evidence type="ECO:0000313" key="3">
    <source>
        <dbReference type="EMBL" id="MBK7675834.1"/>
    </source>
</evidence>
<reference evidence="3 4" key="1">
    <citation type="submission" date="2020-10" db="EMBL/GenBank/DDBJ databases">
        <title>Connecting structure to function with the recovery of over 1000 high-quality activated sludge metagenome-assembled genomes encoding full-length rRNA genes using long-read sequencing.</title>
        <authorList>
            <person name="Singleton C.M."/>
            <person name="Petriglieri F."/>
            <person name="Kristensen J.M."/>
            <person name="Kirkegaard R.H."/>
            <person name="Michaelsen T.Y."/>
            <person name="Andersen M.H."/>
            <person name="Karst S.M."/>
            <person name="Dueholm M.S."/>
            <person name="Nielsen P.H."/>
            <person name="Albertsen M."/>
        </authorList>
    </citation>
    <scope>NUCLEOTIDE SEQUENCE [LARGE SCALE GENOMIC DNA]</scope>
    <source>
        <strain evidence="3">EsbW_18-Q3-R4-48_BATAC.285</strain>
    </source>
</reference>
<accession>A0A935UHK4</accession>
<dbReference type="EMBL" id="JADJMH010000014">
    <property type="protein sequence ID" value="MBK7675834.1"/>
    <property type="molecule type" value="Genomic_DNA"/>
</dbReference>
<evidence type="ECO:0000259" key="2">
    <source>
        <dbReference type="Pfam" id="PF01850"/>
    </source>
</evidence>
<dbReference type="CDD" id="cd09873">
    <property type="entry name" value="PIN_Pae0151-like"/>
    <property type="match status" value="1"/>
</dbReference>
<evidence type="ECO:0000256" key="1">
    <source>
        <dbReference type="ARBA" id="ARBA00022842"/>
    </source>
</evidence>
<sequence length="141" mass="15652">MTRFVIDASVAIKWFLPDATDEANALQALDLFLRLRAAEVSLVQPAHWKAEVASVLARRVPTTAAADLDDLNLLEGIQIIDTPLIYRRAVELAIGLSHHLFDTLYHATALESEAVMITADRRYHDKAAHLGRIMLLEQLAA</sequence>
<dbReference type="Proteomes" id="UP000697998">
    <property type="component" value="Unassembled WGS sequence"/>
</dbReference>
<keyword evidence="1" id="KW-0460">Magnesium</keyword>
<dbReference type="PANTHER" id="PTHR35901">
    <property type="entry name" value="RIBONUCLEASE VAPC3"/>
    <property type="match status" value="1"/>
</dbReference>
<dbReference type="InterPro" id="IPR029060">
    <property type="entry name" value="PIN-like_dom_sf"/>
</dbReference>
<proteinExistence type="predicted"/>
<protein>
    <submittedName>
        <fullName evidence="3">Type II toxin-antitoxin system VapC family toxin</fullName>
    </submittedName>
</protein>
<evidence type="ECO:0000313" key="4">
    <source>
        <dbReference type="Proteomes" id="UP000697998"/>
    </source>
</evidence>
<organism evidence="3 4">
    <name type="scientific">Candidatus Accumulibacter proximus</name>
    <dbReference type="NCBI Taxonomy" id="2954385"/>
    <lineage>
        <taxon>Bacteria</taxon>
        <taxon>Pseudomonadati</taxon>
        <taxon>Pseudomonadota</taxon>
        <taxon>Betaproteobacteria</taxon>
        <taxon>Candidatus Accumulibacter</taxon>
    </lineage>
</organism>
<name>A0A935UHK4_9PROT</name>
<dbReference type="InterPro" id="IPR044153">
    <property type="entry name" value="PIN_Pae0151-like"/>
</dbReference>
<dbReference type="InterPro" id="IPR051619">
    <property type="entry name" value="TypeII_TA_RNase_PINc/VapC"/>
</dbReference>
<dbReference type="SUPFAM" id="SSF88723">
    <property type="entry name" value="PIN domain-like"/>
    <property type="match status" value="1"/>
</dbReference>